<dbReference type="EMBL" id="JAANYQ010000017">
    <property type="protein sequence ID" value="KAF4120247.1"/>
    <property type="molecule type" value="Genomic_DNA"/>
</dbReference>
<dbReference type="RefSeq" id="XP_035318899.1">
    <property type="nucleotide sequence ID" value="XM_035465024.1"/>
</dbReference>
<dbReference type="PROSITE" id="PS50005">
    <property type="entry name" value="TPR"/>
    <property type="match status" value="1"/>
</dbReference>
<evidence type="ECO:0000313" key="4">
    <source>
        <dbReference type="Proteomes" id="UP000749293"/>
    </source>
</evidence>
<evidence type="ECO:0000313" key="3">
    <source>
        <dbReference type="EMBL" id="KAF4120247.1"/>
    </source>
</evidence>
<feature type="compositionally biased region" description="Basic residues" evidence="2">
    <location>
        <begin position="532"/>
        <end position="547"/>
    </location>
</feature>
<feature type="region of interest" description="Disordered" evidence="2">
    <location>
        <begin position="502"/>
        <end position="561"/>
    </location>
</feature>
<feature type="compositionally biased region" description="Basic residues" evidence="2">
    <location>
        <begin position="71"/>
        <end position="83"/>
    </location>
</feature>
<dbReference type="PANTHER" id="PTHR23082">
    <property type="entry name" value="TRANSCRIPTION INITIATION FACTOR IIIC TFIIIC , POLYPEPTIDE 3-RELATED"/>
    <property type="match status" value="1"/>
</dbReference>
<evidence type="ECO:0000256" key="2">
    <source>
        <dbReference type="SAM" id="MobiDB-lite"/>
    </source>
</evidence>
<dbReference type="InterPro" id="IPR019734">
    <property type="entry name" value="TPR_rpt"/>
</dbReference>
<gene>
    <name evidence="3" type="ORF">GMORB2_3048</name>
</gene>
<feature type="region of interest" description="Disordered" evidence="2">
    <location>
        <begin position="1"/>
        <end position="29"/>
    </location>
</feature>
<dbReference type="SUPFAM" id="SSF48452">
    <property type="entry name" value="TPR-like"/>
    <property type="match status" value="2"/>
</dbReference>
<feature type="compositionally biased region" description="Low complexity" evidence="2">
    <location>
        <begin position="61"/>
        <end position="70"/>
    </location>
</feature>
<dbReference type="Proteomes" id="UP000749293">
    <property type="component" value="Unassembled WGS sequence"/>
</dbReference>
<name>A0A9P4YR18_9HYPO</name>
<sequence>MPNTTLKAHQKEPLSRDNDDASDADSDLEELQSDIAKFDESVREFLATHRGGSNGDPTIPSPSSSAVRGASRSRARGPRKAAKPRGDITARLSKVNQAFLAGDYPRALDLASEVVRINAETHQAWTAMASIFEEMGEVNKSLSAMVYAAHLRPKDVGGWLRCATFALDTMENEDDENLHTARLCYSAALRADSRNMEARVGKAMVCHRQGHLAAAINEYNTILKRRPHDLEIVRKLAEACIDNKHTDASVNSATSAYKRYFDFEVANTTWQPRVDLWHDVGIYVELFASNGRYSDAIRELKSLARWLVGRPLEKYWDEWQADDREWDAEVDRRYLVPEFNSSRSNEALYGDALPRDQRARLAIYRLGLGNDEEAFRHLQWLDPTDHHTRDFVADFPYLVFDIASELARQDHPAFGAKYLEVLREVSGEPDAAILLQLGRCYRVSGQQPAAEECFLSAIEVDPDSIESRIELANMYEKAREDEEALILAAEAMALRGAQADGASAALAPRSQGQSHRRTRRRQNEAIDPALRRAPRKPVIPRRYRPKRLGAPDQRRQEEQAHAVKLSRQYETVHDLKRQIQEGRDDLMDVWMQSSQELVDDFRSLKQFYSWDKYLQFLGSKGPLQQVDQGQAGSQLFQMYERLTRTLVPHLDQSGGGRDVASLSGHQGISFDEWLSLFLDYAVGLALMHRREDAYQVCEAARDSTVFQSSAHNFTIHVTWSVCAIYTSDEEKSITIARYLMKDGATTDSHRMFALLSSLCQSPITWYTSGPAQKYILRQIRSIDTDQMSKLSNKEELKGQVNTVNPADVDLDVCLLMLYGHILFTSTSYTYALGYFLRARALDPQNPMVNLSLGLAYAHYALKRQSVNRQYLVLQGLSFMSQYIEMSQKDGDCPSKAEMHYNIGRLYHLLGIPSLALRYYSQAASMASGDSDGMKDIMLLSVTNQVISLLTLGNNNAALELLKENIII</sequence>
<organism evidence="3 4">
    <name type="scientific">Geosmithia morbida</name>
    <dbReference type="NCBI Taxonomy" id="1094350"/>
    <lineage>
        <taxon>Eukaryota</taxon>
        <taxon>Fungi</taxon>
        <taxon>Dikarya</taxon>
        <taxon>Ascomycota</taxon>
        <taxon>Pezizomycotina</taxon>
        <taxon>Sordariomycetes</taxon>
        <taxon>Hypocreomycetidae</taxon>
        <taxon>Hypocreales</taxon>
        <taxon>Bionectriaceae</taxon>
        <taxon>Geosmithia</taxon>
    </lineage>
</organism>
<protein>
    <submittedName>
        <fullName evidence="3">Uncharacterized protein</fullName>
    </submittedName>
</protein>
<feature type="compositionally biased region" description="Basic and acidic residues" evidence="2">
    <location>
        <begin position="552"/>
        <end position="561"/>
    </location>
</feature>
<dbReference type="Gene3D" id="1.25.40.10">
    <property type="entry name" value="Tetratricopeptide repeat domain"/>
    <property type="match status" value="4"/>
</dbReference>
<evidence type="ECO:0000256" key="1">
    <source>
        <dbReference type="PROSITE-ProRule" id="PRU00339"/>
    </source>
</evidence>
<dbReference type="InterPro" id="IPR039340">
    <property type="entry name" value="Tfc4/TFIIIC-102/Sfc4"/>
</dbReference>
<keyword evidence="4" id="KW-1185">Reference proteome</keyword>
<dbReference type="Pfam" id="PF13432">
    <property type="entry name" value="TPR_16"/>
    <property type="match status" value="1"/>
</dbReference>
<dbReference type="PANTHER" id="PTHR23082:SF0">
    <property type="entry name" value="GENERAL TRANSCRIPTION FACTOR 3C POLYPEPTIDE 3"/>
    <property type="match status" value="1"/>
</dbReference>
<dbReference type="GO" id="GO:0006383">
    <property type="term" value="P:transcription by RNA polymerase III"/>
    <property type="evidence" value="ECO:0007669"/>
    <property type="project" value="InterPro"/>
</dbReference>
<feature type="compositionally biased region" description="Acidic residues" evidence="2">
    <location>
        <begin position="20"/>
        <end position="29"/>
    </location>
</feature>
<accession>A0A9P4YR18</accession>
<dbReference type="InterPro" id="IPR011990">
    <property type="entry name" value="TPR-like_helical_dom_sf"/>
</dbReference>
<dbReference type="SMART" id="SM00028">
    <property type="entry name" value="TPR"/>
    <property type="match status" value="7"/>
</dbReference>
<feature type="compositionally biased region" description="Basic and acidic residues" evidence="2">
    <location>
        <begin position="9"/>
        <end position="19"/>
    </location>
</feature>
<feature type="region of interest" description="Disordered" evidence="2">
    <location>
        <begin position="46"/>
        <end position="85"/>
    </location>
</feature>
<proteinExistence type="predicted"/>
<comment type="caution">
    <text evidence="3">The sequence shown here is derived from an EMBL/GenBank/DDBJ whole genome shotgun (WGS) entry which is preliminary data.</text>
</comment>
<dbReference type="AlphaFoldDB" id="A0A9P4YR18"/>
<dbReference type="GeneID" id="55969276"/>
<dbReference type="GO" id="GO:0000127">
    <property type="term" value="C:transcription factor TFIIIC complex"/>
    <property type="evidence" value="ECO:0007669"/>
    <property type="project" value="TreeGrafter"/>
</dbReference>
<keyword evidence="1" id="KW-0802">TPR repeat</keyword>
<reference evidence="3" key="1">
    <citation type="submission" date="2020-03" db="EMBL/GenBank/DDBJ databases">
        <title>Site-based positive gene gene selection in Geosmithia morbida across the United States reveals a broad range of putative effectors and factors for local host and environmental adapation.</title>
        <authorList>
            <person name="Onufrak A."/>
            <person name="Murdoch R.W."/>
            <person name="Gazis R."/>
            <person name="Huff M."/>
            <person name="Staton M."/>
            <person name="Klingeman W."/>
            <person name="Hadziabdic D."/>
        </authorList>
    </citation>
    <scope>NUCLEOTIDE SEQUENCE</scope>
    <source>
        <strain evidence="3">1262</strain>
    </source>
</reference>
<feature type="repeat" description="TPR" evidence="1">
    <location>
        <begin position="431"/>
        <end position="464"/>
    </location>
</feature>
<dbReference type="OrthoDB" id="9991317at2759"/>